<evidence type="ECO:0000256" key="1">
    <source>
        <dbReference type="SAM" id="MobiDB-lite"/>
    </source>
</evidence>
<feature type="compositionally biased region" description="Acidic residues" evidence="1">
    <location>
        <begin position="102"/>
        <end position="111"/>
    </location>
</feature>
<reference evidence="2 3" key="1">
    <citation type="journal article" date="2010" name="Nature">
        <title>The Ectocarpus genome and the independent evolution of multicellularity in brown algae.</title>
        <authorList>
            <person name="Cock J.M."/>
            <person name="Sterck L."/>
            <person name="Rouze P."/>
            <person name="Scornet D."/>
            <person name="Allen A.E."/>
            <person name="Amoutzias G."/>
            <person name="Anthouard V."/>
            <person name="Artiguenave F."/>
            <person name="Aury J.M."/>
            <person name="Badger J.H."/>
            <person name="Beszteri B."/>
            <person name="Billiau K."/>
            <person name="Bonnet E."/>
            <person name="Bothwell J.H."/>
            <person name="Bowler C."/>
            <person name="Boyen C."/>
            <person name="Brownlee C."/>
            <person name="Carrano C.J."/>
            <person name="Charrier B."/>
            <person name="Cho G.Y."/>
            <person name="Coelho S.M."/>
            <person name="Collen J."/>
            <person name="Corre E."/>
            <person name="Da Silva C."/>
            <person name="Delage L."/>
            <person name="Delaroque N."/>
            <person name="Dittami S.M."/>
            <person name="Doulbeau S."/>
            <person name="Elias M."/>
            <person name="Farnham G."/>
            <person name="Gachon C.M."/>
            <person name="Gschloessl B."/>
            <person name="Heesch S."/>
            <person name="Jabbari K."/>
            <person name="Jubin C."/>
            <person name="Kawai H."/>
            <person name="Kimura K."/>
            <person name="Kloareg B."/>
            <person name="Kupper F.C."/>
            <person name="Lang D."/>
            <person name="Le Bail A."/>
            <person name="Leblanc C."/>
            <person name="Lerouge P."/>
            <person name="Lohr M."/>
            <person name="Lopez P.J."/>
            <person name="Martens C."/>
            <person name="Maumus F."/>
            <person name="Michel G."/>
            <person name="Miranda-Saavedra D."/>
            <person name="Morales J."/>
            <person name="Moreau H."/>
            <person name="Motomura T."/>
            <person name="Nagasato C."/>
            <person name="Napoli C.A."/>
            <person name="Nelson D.R."/>
            <person name="Nyvall-Collen P."/>
            <person name="Peters A.F."/>
            <person name="Pommier C."/>
            <person name="Potin P."/>
            <person name="Poulain J."/>
            <person name="Quesneville H."/>
            <person name="Read B."/>
            <person name="Rensing S.A."/>
            <person name="Ritter A."/>
            <person name="Rousvoal S."/>
            <person name="Samanta M."/>
            <person name="Samson G."/>
            <person name="Schroeder D.C."/>
            <person name="Segurens B."/>
            <person name="Strittmatter M."/>
            <person name="Tonon T."/>
            <person name="Tregear J.W."/>
            <person name="Valentin K."/>
            <person name="von Dassow P."/>
            <person name="Yamagishi T."/>
            <person name="Van de Peer Y."/>
            <person name="Wincker P."/>
        </authorList>
    </citation>
    <scope>NUCLEOTIDE SEQUENCE [LARGE SCALE GENOMIC DNA]</scope>
    <source>
        <strain evidence="3">Ec32 / CCAP1310/4</strain>
    </source>
</reference>
<feature type="region of interest" description="Disordered" evidence="1">
    <location>
        <begin position="1"/>
        <end position="190"/>
    </location>
</feature>
<evidence type="ECO:0000313" key="3">
    <source>
        <dbReference type="Proteomes" id="UP000002630"/>
    </source>
</evidence>
<dbReference type="Proteomes" id="UP000002630">
    <property type="component" value="Linkage Group LG04"/>
</dbReference>
<keyword evidence="3" id="KW-1185">Reference proteome</keyword>
<dbReference type="EMBL" id="FN649729">
    <property type="protein sequence ID" value="CBJ27494.1"/>
    <property type="molecule type" value="Genomic_DNA"/>
</dbReference>
<dbReference type="EMBL" id="FN648960">
    <property type="protein sequence ID" value="CBJ27494.1"/>
    <property type="molecule type" value="Genomic_DNA"/>
</dbReference>
<gene>
    <name evidence="2" type="ORF">Esi_0073_0056</name>
</gene>
<dbReference type="OMA" id="XEGERKR"/>
<dbReference type="AlphaFoldDB" id="D7G699"/>
<protein>
    <submittedName>
        <fullName evidence="2">Uncharacterized protein</fullName>
    </submittedName>
</protein>
<sequence>MEKANPGQAGRANGKGRKAKDEVAAAMEERDQYNSEELSNGSSSEEGDDEDESEDGEEEEDEDDGSDEDDNDDDDSGEESEEFEDQGSDSDDSEEMERQQAEAEEDSDDDEGKGGGSGKMKLDESTRQTWSMVSRDAEIKAQKGDGALAVSMAMHTDDLSSDDDEENRNTVGRDSLQRGGGSRPVSSTCGIQVTPTSVRWHSPTFSIKQKNSR</sequence>
<name>D7G699_ECTSI</name>
<accession>D7G699</accession>
<feature type="compositionally biased region" description="Acidic residues" evidence="1">
    <location>
        <begin position="45"/>
        <end position="95"/>
    </location>
</feature>
<organism evidence="2 3">
    <name type="scientific">Ectocarpus siliculosus</name>
    <name type="common">Brown alga</name>
    <name type="synonym">Conferva siliculosa</name>
    <dbReference type="NCBI Taxonomy" id="2880"/>
    <lineage>
        <taxon>Eukaryota</taxon>
        <taxon>Sar</taxon>
        <taxon>Stramenopiles</taxon>
        <taxon>Ochrophyta</taxon>
        <taxon>PX clade</taxon>
        <taxon>Phaeophyceae</taxon>
        <taxon>Ectocarpales</taxon>
        <taxon>Ectocarpaceae</taxon>
        <taxon>Ectocarpus</taxon>
    </lineage>
</organism>
<evidence type="ECO:0000313" key="2">
    <source>
        <dbReference type="EMBL" id="CBJ27494.1"/>
    </source>
</evidence>
<feature type="compositionally biased region" description="Low complexity" evidence="1">
    <location>
        <begin position="35"/>
        <end position="44"/>
    </location>
</feature>
<proteinExistence type="predicted"/>
<feature type="compositionally biased region" description="Basic and acidic residues" evidence="1">
    <location>
        <begin position="19"/>
        <end position="33"/>
    </location>
</feature>
<dbReference type="InParanoid" id="D7G699"/>